<keyword evidence="4" id="KW-1185">Reference proteome</keyword>
<dbReference type="eggNOG" id="COG3662">
    <property type="taxonomic scope" value="Bacteria"/>
</dbReference>
<proteinExistence type="predicted"/>
<evidence type="ECO:0000313" key="3">
    <source>
        <dbReference type="EMBL" id="GAB04661.1"/>
    </source>
</evidence>
<comment type="caution">
    <text evidence="3">The sequence shown here is derived from an EMBL/GenBank/DDBJ whole genome shotgun (WGS) entry which is preliminary data.</text>
</comment>
<feature type="domain" description="ER-bound oxygenase mpaB/mpaB'/Rubber oxygenase catalytic" evidence="2">
    <location>
        <begin position="35"/>
        <end position="283"/>
    </location>
</feature>
<protein>
    <recommendedName>
        <fullName evidence="2">ER-bound oxygenase mpaB/mpaB'/Rubber oxygenase catalytic domain-containing protein</fullName>
    </recommendedName>
</protein>
<dbReference type="AlphaFoldDB" id="G7GM36"/>
<evidence type="ECO:0000259" key="2">
    <source>
        <dbReference type="Pfam" id="PF09995"/>
    </source>
</evidence>
<evidence type="ECO:0000313" key="4">
    <source>
        <dbReference type="Proteomes" id="UP000006023"/>
    </source>
</evidence>
<feature type="region of interest" description="Disordered" evidence="1">
    <location>
        <begin position="319"/>
        <end position="345"/>
    </location>
</feature>
<name>G7GM36_9ACTN</name>
<dbReference type="EMBL" id="BAED01000020">
    <property type="protein sequence ID" value="GAB04661.1"/>
    <property type="molecule type" value="Genomic_DNA"/>
</dbReference>
<accession>G7GM36</accession>
<gene>
    <name evidence="3" type="ORF">GOAMR_20_02110</name>
</gene>
<dbReference type="Proteomes" id="UP000006023">
    <property type="component" value="Unassembled WGS sequence"/>
</dbReference>
<evidence type="ECO:0000256" key="1">
    <source>
        <dbReference type="SAM" id="MobiDB-lite"/>
    </source>
</evidence>
<reference evidence="3 4" key="1">
    <citation type="submission" date="2011-11" db="EMBL/GenBank/DDBJ databases">
        <title>Whole genome shotgun sequence of Gordonia amarae NBRC 15530.</title>
        <authorList>
            <person name="Takarada H."/>
            <person name="Hosoyama A."/>
            <person name="Tsuchikane K."/>
            <person name="Katsumata H."/>
            <person name="Yamazaki S."/>
            <person name="Fujita N."/>
        </authorList>
    </citation>
    <scope>NUCLEOTIDE SEQUENCE [LARGE SCALE GENOMIC DNA]</scope>
    <source>
        <strain evidence="3 4">NBRC 15530</strain>
    </source>
</reference>
<dbReference type="GO" id="GO:0016491">
    <property type="term" value="F:oxidoreductase activity"/>
    <property type="evidence" value="ECO:0007669"/>
    <property type="project" value="InterPro"/>
</dbReference>
<dbReference type="PANTHER" id="PTHR36151">
    <property type="entry name" value="BLR2777 PROTEIN"/>
    <property type="match status" value="1"/>
</dbReference>
<dbReference type="RefSeq" id="WP_005184187.1">
    <property type="nucleotide sequence ID" value="NZ_BAED01000020.1"/>
</dbReference>
<dbReference type="PANTHER" id="PTHR36151:SF3">
    <property type="entry name" value="ER-BOUND OXYGENASE MPAB_MPAB'_RUBBER OXYGENASE CATALYTIC DOMAIN-CONTAINING PROTEIN"/>
    <property type="match status" value="1"/>
</dbReference>
<dbReference type="InterPro" id="IPR018713">
    <property type="entry name" value="MPAB/Lcp_cat_dom"/>
</dbReference>
<dbReference type="Pfam" id="PF09995">
    <property type="entry name" value="MPAB_Lcp_cat"/>
    <property type="match status" value="1"/>
</dbReference>
<sequence length="345" mass="39091">MTAVAQPVTMTTTGDWIQPVPDLIDPLGITGWLAGQWLYLPAVSAAFILQGMHPVIGDVTDRYSVADRDPAGRAIRSFDATQQWSYGGKAAIEQGYWLRKMHRPLQMTAETGPKAGKHISALDPSAYAWVIATAYVTTRQVAPLFLGRALTEDENEQLFADNVRLAKITQVPESGYPKSRAEFDDYYQHMLDEVLVLHPALAESLPVLSNPALALDELDLGGFPRWVPRTLALGAMKWLLQPLGTFSHALTFGAMEPQARAILDVTWTRRDDRVLRRLFAVYRILFRILPERLTYSPLAYYARRHQRVIERMRNRELRDFTQHDKGEPSAVRRARARRRDGVRTN</sequence>
<dbReference type="STRING" id="1075090.GOAMR_20_02110"/>
<organism evidence="3 4">
    <name type="scientific">Gordonia amarae NBRC 15530</name>
    <dbReference type="NCBI Taxonomy" id="1075090"/>
    <lineage>
        <taxon>Bacteria</taxon>
        <taxon>Bacillati</taxon>
        <taxon>Actinomycetota</taxon>
        <taxon>Actinomycetes</taxon>
        <taxon>Mycobacteriales</taxon>
        <taxon>Gordoniaceae</taxon>
        <taxon>Gordonia</taxon>
    </lineage>
</organism>